<proteinExistence type="predicted"/>
<dbReference type="Pfam" id="PF20611">
    <property type="entry name" value="DUF6801"/>
    <property type="match status" value="1"/>
</dbReference>
<sequence length="200" mass="19928">MAAITHRARSRNATRAGVLTAVTAVALGVFGAGMAAAADKSLTFKGAFPLIGQQSVHTVVHVNIPAKATPGQALTVPFSIDVDAGKAAGDGLRLVGAKNVAGTIKSSVTLKASDGRTVPLPIELPIPKTAVPPQGALTFAAKGSVRFTVPKGVAAGAAKTSVDATATTHVVTDSSLGQFDVKLTLDPAGQDTVLGSTQVG</sequence>
<name>W5WFF6_9PSEU</name>
<protein>
    <recommendedName>
        <fullName evidence="1">DUF6801 domain-containing protein</fullName>
    </recommendedName>
</protein>
<dbReference type="KEGG" id="kal:KALB_5961"/>
<dbReference type="AlphaFoldDB" id="W5WFF6"/>
<evidence type="ECO:0000259" key="1">
    <source>
        <dbReference type="Pfam" id="PF20611"/>
    </source>
</evidence>
<reference evidence="2 3" key="1">
    <citation type="journal article" date="2014" name="BMC Genomics">
        <title>Complete genome sequence of producer of the glycopeptide antibiotic Aculeximycin Kutzneria albida DSM 43870T, a representative of minor genus of Pseudonocardiaceae.</title>
        <authorList>
            <person name="Rebets Y."/>
            <person name="Tokovenko B."/>
            <person name="Lushchyk I."/>
            <person name="Ruckert C."/>
            <person name="Zaburannyi N."/>
            <person name="Bechthold A."/>
            <person name="Kalinowski J."/>
            <person name="Luzhetskyy A."/>
        </authorList>
    </citation>
    <scope>NUCLEOTIDE SEQUENCE [LARGE SCALE GENOMIC DNA]</scope>
    <source>
        <strain evidence="2">DSM 43870</strain>
    </source>
</reference>
<evidence type="ECO:0000313" key="3">
    <source>
        <dbReference type="Proteomes" id="UP000019225"/>
    </source>
</evidence>
<keyword evidence="3" id="KW-1185">Reference proteome</keyword>
<dbReference type="Proteomes" id="UP000019225">
    <property type="component" value="Chromosome"/>
</dbReference>
<gene>
    <name evidence="2" type="ORF">KALB_5961</name>
</gene>
<accession>W5WFF6</accession>
<feature type="domain" description="DUF6801" evidence="1">
    <location>
        <begin position="44"/>
        <end position="195"/>
    </location>
</feature>
<organism evidence="2 3">
    <name type="scientific">Kutzneria albida DSM 43870</name>
    <dbReference type="NCBI Taxonomy" id="1449976"/>
    <lineage>
        <taxon>Bacteria</taxon>
        <taxon>Bacillati</taxon>
        <taxon>Actinomycetota</taxon>
        <taxon>Actinomycetes</taxon>
        <taxon>Pseudonocardiales</taxon>
        <taxon>Pseudonocardiaceae</taxon>
        <taxon>Kutzneria</taxon>
    </lineage>
</organism>
<dbReference type="InterPro" id="IPR046542">
    <property type="entry name" value="DUF6801"/>
</dbReference>
<dbReference type="STRING" id="1449976.KALB_5961"/>
<dbReference type="HOGENOM" id="CLU_1364737_0_0_11"/>
<dbReference type="EMBL" id="CP007155">
    <property type="protein sequence ID" value="AHH99321.1"/>
    <property type="molecule type" value="Genomic_DNA"/>
</dbReference>
<evidence type="ECO:0000313" key="2">
    <source>
        <dbReference type="EMBL" id="AHH99321.1"/>
    </source>
</evidence>
<dbReference type="eggNOG" id="ENOG5031JN2">
    <property type="taxonomic scope" value="Bacteria"/>
</dbReference>